<dbReference type="InterPro" id="IPR000630">
    <property type="entry name" value="Ribosomal_uS8"/>
</dbReference>
<name>A0A7G9Y009_9EURY</name>
<dbReference type="PANTHER" id="PTHR11758">
    <property type="entry name" value="40S RIBOSOMAL PROTEIN S15A"/>
    <property type="match status" value="1"/>
</dbReference>
<dbReference type="Gene3D" id="3.30.1490.10">
    <property type="match status" value="1"/>
</dbReference>
<reference evidence="10" key="1">
    <citation type="submission" date="2020-06" db="EMBL/GenBank/DDBJ databases">
        <title>Unique genomic features of the anaerobic methanotrophic archaea.</title>
        <authorList>
            <person name="Chadwick G.L."/>
            <person name="Skennerton C.T."/>
            <person name="Laso-Perez R."/>
            <person name="Leu A.O."/>
            <person name="Speth D.R."/>
            <person name="Yu H."/>
            <person name="Morgan-Lang C."/>
            <person name="Hatzenpichler R."/>
            <person name="Goudeau D."/>
            <person name="Malmstrom R."/>
            <person name="Brazelton W.J."/>
            <person name="Woyke T."/>
            <person name="Hallam S.J."/>
            <person name="Tyson G.W."/>
            <person name="Wegener G."/>
            <person name="Boetius A."/>
            <person name="Orphan V."/>
        </authorList>
    </citation>
    <scope>NUCLEOTIDE SEQUENCE</scope>
</reference>
<evidence type="ECO:0000256" key="1">
    <source>
        <dbReference type="ARBA" id="ARBA00002569"/>
    </source>
</evidence>
<dbReference type="SUPFAM" id="SSF56047">
    <property type="entry name" value="Ribosomal protein S8"/>
    <property type="match status" value="1"/>
</dbReference>
<evidence type="ECO:0000256" key="4">
    <source>
        <dbReference type="ARBA" id="ARBA00022730"/>
    </source>
</evidence>
<dbReference type="HAMAP" id="MF_01302_A">
    <property type="entry name" value="Ribosomal_uS8_A"/>
    <property type="match status" value="1"/>
</dbReference>
<evidence type="ECO:0000256" key="8">
    <source>
        <dbReference type="HAMAP-Rule" id="MF_01302"/>
    </source>
</evidence>
<dbReference type="GO" id="GO:0005840">
    <property type="term" value="C:ribosome"/>
    <property type="evidence" value="ECO:0007669"/>
    <property type="project" value="UniProtKB-KW"/>
</dbReference>
<keyword evidence="7 8" id="KW-0687">Ribonucleoprotein</keyword>
<evidence type="ECO:0000256" key="3">
    <source>
        <dbReference type="ARBA" id="ARBA00011458"/>
    </source>
</evidence>
<evidence type="ECO:0000256" key="7">
    <source>
        <dbReference type="ARBA" id="ARBA00023274"/>
    </source>
</evidence>
<comment type="similarity">
    <text evidence="2 8 9">Belongs to the universal ribosomal protein uS8 family.</text>
</comment>
<evidence type="ECO:0000256" key="5">
    <source>
        <dbReference type="ARBA" id="ARBA00022884"/>
    </source>
</evidence>
<dbReference type="GO" id="GO:0006412">
    <property type="term" value="P:translation"/>
    <property type="evidence" value="ECO:0007669"/>
    <property type="project" value="UniProtKB-UniRule"/>
</dbReference>
<comment type="function">
    <text evidence="1 8">One of the primary rRNA binding proteins, it binds directly to 16S rRNA central domain where it helps coordinate assembly of the platform of the 30S subunit.</text>
</comment>
<dbReference type="FunFam" id="3.30.1490.10:FF:000002">
    <property type="entry name" value="40S ribosomal protein S15a"/>
    <property type="match status" value="1"/>
</dbReference>
<evidence type="ECO:0000313" key="11">
    <source>
        <dbReference type="EMBL" id="QNO48747.1"/>
    </source>
</evidence>
<evidence type="ECO:0000256" key="6">
    <source>
        <dbReference type="ARBA" id="ARBA00022980"/>
    </source>
</evidence>
<accession>A0A7G9Y009</accession>
<comment type="subunit">
    <text evidence="3 8">Part of the 30S ribosomal subunit.</text>
</comment>
<dbReference type="InterPro" id="IPR035987">
    <property type="entry name" value="Ribosomal_uS8_sf"/>
</dbReference>
<dbReference type="AlphaFoldDB" id="A0A7G9Y009"/>
<dbReference type="Gene3D" id="3.30.1370.30">
    <property type="match status" value="1"/>
</dbReference>
<dbReference type="EMBL" id="MT630622">
    <property type="protein sequence ID" value="QNO41343.1"/>
    <property type="molecule type" value="Genomic_DNA"/>
</dbReference>
<organism evidence="10">
    <name type="scientific">Candidatus Methanogaster sp. ANME-2c ERB4</name>
    <dbReference type="NCBI Taxonomy" id="2759911"/>
    <lineage>
        <taxon>Archaea</taxon>
        <taxon>Methanobacteriati</taxon>
        <taxon>Methanobacteriota</taxon>
        <taxon>Stenosarchaea group</taxon>
        <taxon>Methanomicrobia</taxon>
        <taxon>Methanosarcinales</taxon>
        <taxon>ANME-2 cluster</taxon>
        <taxon>Candidatus Methanogasteraceae</taxon>
        <taxon>Candidatus Methanogaster</taxon>
    </lineage>
</organism>
<dbReference type="PROSITE" id="PS00053">
    <property type="entry name" value="RIBOSOMAL_S8"/>
    <property type="match status" value="1"/>
</dbReference>
<evidence type="ECO:0000256" key="9">
    <source>
        <dbReference type="RuleBase" id="RU003660"/>
    </source>
</evidence>
<gene>
    <name evidence="8" type="primary">rps8</name>
    <name evidence="11" type="ORF">IBEPLGGF_00027</name>
    <name evidence="10" type="ORF">NOAGNOOH_00004</name>
</gene>
<protein>
    <recommendedName>
        <fullName evidence="8">Small ribosomal subunit protein uS8</fullName>
    </recommendedName>
</protein>
<proteinExistence type="inferred from homology"/>
<dbReference type="GO" id="GO:0019843">
    <property type="term" value="F:rRNA binding"/>
    <property type="evidence" value="ECO:0007669"/>
    <property type="project" value="UniProtKB-UniRule"/>
</dbReference>
<dbReference type="Pfam" id="PF00410">
    <property type="entry name" value="Ribosomal_S8"/>
    <property type="match status" value="1"/>
</dbReference>
<evidence type="ECO:0000313" key="10">
    <source>
        <dbReference type="EMBL" id="QNO41343.1"/>
    </source>
</evidence>
<dbReference type="EMBL" id="MT631360">
    <property type="protein sequence ID" value="QNO48747.1"/>
    <property type="molecule type" value="Genomic_DNA"/>
</dbReference>
<keyword evidence="6 8" id="KW-0689">Ribosomal protein</keyword>
<dbReference type="GO" id="GO:0003735">
    <property type="term" value="F:structural constituent of ribosome"/>
    <property type="evidence" value="ECO:0007669"/>
    <property type="project" value="InterPro"/>
</dbReference>
<keyword evidence="4 8" id="KW-0699">rRNA-binding</keyword>
<dbReference type="GO" id="GO:1990904">
    <property type="term" value="C:ribonucleoprotein complex"/>
    <property type="evidence" value="ECO:0007669"/>
    <property type="project" value="UniProtKB-KW"/>
</dbReference>
<dbReference type="NCBIfam" id="NF003115">
    <property type="entry name" value="PRK04034.1"/>
    <property type="match status" value="1"/>
</dbReference>
<keyword evidence="5 8" id="KW-0694">RNA-binding</keyword>
<evidence type="ECO:0000256" key="2">
    <source>
        <dbReference type="ARBA" id="ARBA00006471"/>
    </source>
</evidence>
<dbReference type="InterPro" id="IPR047863">
    <property type="entry name" value="Ribosomal_uS8_CS"/>
</dbReference>
<dbReference type="FunFam" id="3.30.1370.30:FF:000001">
    <property type="entry name" value="40S ribosomal protein S15a"/>
    <property type="match status" value="1"/>
</dbReference>
<sequence>MRIFRSERAQTSANDAAGNRGWFEDTAYTSAASVSGRLRKIWALKNILEAIIMVLLDPLADALSAIRNAEKTGKQECIIRPASKLIGNVLSVMQSQGYISEYEFIEDGKAGVFEVSLQGRINDCKVVKPRFSTKLADLEKWEKRFLPARNFGALVLTTPHGVLSHYEAREKKIGGQLLAYVY</sequence>